<keyword evidence="1" id="KW-0175">Coiled coil</keyword>
<dbReference type="AlphaFoldDB" id="A0A7C3MGF7"/>
<dbReference type="EMBL" id="DTLB01000051">
    <property type="protein sequence ID" value="HFW33016.1"/>
    <property type="molecule type" value="Genomic_DNA"/>
</dbReference>
<comment type="caution">
    <text evidence="3">The sequence shown here is derived from an EMBL/GenBank/DDBJ whole genome shotgun (WGS) entry which is preliminary data.</text>
</comment>
<organism evidence="3">
    <name type="scientific">Archaeoglobus fulgidus</name>
    <dbReference type="NCBI Taxonomy" id="2234"/>
    <lineage>
        <taxon>Archaea</taxon>
        <taxon>Methanobacteriati</taxon>
        <taxon>Methanobacteriota</taxon>
        <taxon>Archaeoglobi</taxon>
        <taxon>Archaeoglobales</taxon>
        <taxon>Archaeoglobaceae</taxon>
        <taxon>Archaeoglobus</taxon>
    </lineage>
</organism>
<proteinExistence type="predicted"/>
<sequence length="255" mass="28873">MADIDQSAIDEILASAEADTAESRLEKLEKELDVLKGSVKRLLLDLRETLNNLENPFQNLQNLADGALSSVSQKPAVHQIQFVPAQIPEPKPPEPEETERSRDFEEKKPEEQKTDELADFDGEVMPEEGGFVSGQTQVGVVEVKKDRPAATIKKKEPEIFTKYDIVTLFNLMEWVKGMLEKYTIDSLRLMLELFATAGYISDEARDFVCKIAELVALNNGFEDMLLELYRLHKLMNPTDTSMDSKLLSLILEKRL</sequence>
<protein>
    <recommendedName>
        <fullName evidence="4">Archaeal flagella protein FlaD/E domain-containing protein</fullName>
    </recommendedName>
</protein>
<reference evidence="3" key="1">
    <citation type="journal article" date="2020" name="mSystems">
        <title>Genome- and Community-Level Interaction Insights into Carbon Utilization and Element Cycling Functions of Hydrothermarchaeota in Hydrothermal Sediment.</title>
        <authorList>
            <person name="Zhou Z."/>
            <person name="Liu Y."/>
            <person name="Xu W."/>
            <person name="Pan J."/>
            <person name="Luo Z.H."/>
            <person name="Li M."/>
        </authorList>
    </citation>
    <scope>NUCLEOTIDE SEQUENCE [LARGE SCALE GENOMIC DNA]</scope>
    <source>
        <strain evidence="3">SpSt-87</strain>
    </source>
</reference>
<gene>
    <name evidence="3" type="ORF">ENW66_08755</name>
</gene>
<feature type="region of interest" description="Disordered" evidence="2">
    <location>
        <begin position="82"/>
        <end position="117"/>
    </location>
</feature>
<evidence type="ECO:0000313" key="3">
    <source>
        <dbReference type="EMBL" id="HFW33016.1"/>
    </source>
</evidence>
<feature type="compositionally biased region" description="Basic and acidic residues" evidence="2">
    <location>
        <begin position="91"/>
        <end position="116"/>
    </location>
</feature>
<feature type="coiled-coil region" evidence="1">
    <location>
        <begin position="11"/>
        <end position="45"/>
    </location>
</feature>
<evidence type="ECO:0000256" key="2">
    <source>
        <dbReference type="SAM" id="MobiDB-lite"/>
    </source>
</evidence>
<name>A0A7C3MGF7_ARCFL</name>
<evidence type="ECO:0008006" key="4">
    <source>
        <dbReference type="Google" id="ProtNLM"/>
    </source>
</evidence>
<evidence type="ECO:0000256" key="1">
    <source>
        <dbReference type="SAM" id="Coils"/>
    </source>
</evidence>
<accession>A0A7C3MGF7</accession>